<sequence length="276" mass="31300">MRPLRLLLVDDEPLARSRLRILLEDLRSQIETRIVGEAANGREAITQIEELLPDVVLLDVQMPGMNGVEVARHAMHIRPMPGRHAPQIVFVTAFDDYAVQAFDVQAIDYLLKPVRSTRLFDALDRARKRCEEREAALKVSDPAFSEEALERAAAVAGLSRRHIAVTERGKLTLVPVLDILYFRAEMKYTTIRTRDAEYLTEESLTALEEEFGEYFVRVHRSALVARNAIAGCQRASREGTESESGDQGWQIQLRGLDETLPVSRRQWPNVKTLLRA</sequence>
<dbReference type="InterPro" id="IPR001789">
    <property type="entry name" value="Sig_transdc_resp-reg_receiver"/>
</dbReference>
<evidence type="ECO:0000259" key="4">
    <source>
        <dbReference type="PROSITE" id="PS50930"/>
    </source>
</evidence>
<reference evidence="6" key="5">
    <citation type="journal article" date="2010" name="Curr. Opin. Microbiol.">
        <title>Diversity of structure and function of response regulator output domains.</title>
        <authorList>
            <person name="Galperin M.Y."/>
        </authorList>
    </citation>
    <scope>NUCLEOTIDE SEQUENCE</scope>
</reference>
<dbReference type="Gene3D" id="2.40.50.1020">
    <property type="entry name" value="LytTr DNA-binding domain"/>
    <property type="match status" value="1"/>
</dbReference>
<reference evidence="6" key="3">
    <citation type="journal article" date="2006" name="J. Bacteriol.">
        <title>Structural classification of bacterial response regulators: diversity of output domains and domain combinations.</title>
        <authorList>
            <person name="Galperin M.Y."/>
        </authorList>
    </citation>
    <scope>NUCLEOTIDE SEQUENCE</scope>
</reference>
<reference evidence="6" key="8">
    <citation type="submission" date="2025-08" db="UniProtKB">
        <authorList>
            <consortium name="RefSeq"/>
        </authorList>
    </citation>
    <scope>IDENTIFICATION</scope>
</reference>
<feature type="modified residue" description="4-aspartylphosphate" evidence="2">
    <location>
        <position position="59"/>
    </location>
</feature>
<keyword evidence="1" id="KW-0238">DNA-binding</keyword>
<evidence type="ECO:0000259" key="3">
    <source>
        <dbReference type="PROSITE" id="PS50110"/>
    </source>
</evidence>
<dbReference type="Gene3D" id="3.40.50.2300">
    <property type="match status" value="1"/>
</dbReference>
<keyword evidence="5" id="KW-1185">Reference proteome</keyword>
<dbReference type="PROSITE" id="PS50930">
    <property type="entry name" value="HTH_LYTTR"/>
    <property type="match status" value="1"/>
</dbReference>
<evidence type="ECO:0000313" key="6">
    <source>
        <dbReference type="RefSeq" id="WP_028310020.1"/>
    </source>
</evidence>
<protein>
    <submittedName>
        <fullName evidence="6">LytR/AlgR family response regulator transcription factor</fullName>
    </submittedName>
</protein>
<feature type="domain" description="Response regulatory" evidence="3">
    <location>
        <begin position="5"/>
        <end position="127"/>
    </location>
</feature>
<dbReference type="GO" id="GO:0000156">
    <property type="term" value="F:phosphorelay response regulator activity"/>
    <property type="evidence" value="ECO:0007669"/>
    <property type="project" value="TreeGrafter"/>
</dbReference>
<dbReference type="RefSeq" id="WP_028310020.1">
    <property type="nucleotide sequence ID" value="NZ_AXWS01000007.1"/>
</dbReference>
<reference evidence="6" key="4">
    <citation type="journal article" date="2008" name="Structure">
        <title>Telling bacteria: do not LytTR.</title>
        <authorList>
            <person name="Galperin M.Y."/>
        </authorList>
    </citation>
    <scope>NUCLEOTIDE SEQUENCE</scope>
</reference>
<dbReference type="GO" id="GO:0032993">
    <property type="term" value="C:protein-DNA complex"/>
    <property type="evidence" value="ECO:0007669"/>
    <property type="project" value="TreeGrafter"/>
</dbReference>
<dbReference type="InterPro" id="IPR039420">
    <property type="entry name" value="WalR-like"/>
</dbReference>
<dbReference type="SMART" id="SM00448">
    <property type="entry name" value="REC"/>
    <property type="match status" value="1"/>
</dbReference>
<dbReference type="PANTHER" id="PTHR48111:SF69">
    <property type="entry name" value="RESPONSE REGULATOR RECEIVER"/>
    <property type="match status" value="1"/>
</dbReference>
<dbReference type="InterPro" id="IPR007492">
    <property type="entry name" value="LytTR_DNA-bd_dom"/>
</dbReference>
<dbReference type="OrthoDB" id="236568at2"/>
<dbReference type="AlphaFoldDB" id="A0A8B6X0V2"/>
<dbReference type="Proteomes" id="UP000675920">
    <property type="component" value="Unplaced"/>
</dbReference>
<dbReference type="Pfam" id="PF04397">
    <property type="entry name" value="LytTR"/>
    <property type="match status" value="1"/>
</dbReference>
<reference evidence="6" key="6">
    <citation type="journal article" date="2016" name="Biosci. Rep.">
        <title>Insights into the DNA-binding mechanism of a LytTR-type transcription regulator.</title>
        <authorList>
            <person name="Behr S."/>
            <person name="Heermann R."/>
            <person name="Jung K."/>
        </authorList>
    </citation>
    <scope>NUCLEOTIDE SEQUENCE</scope>
</reference>
<feature type="domain" description="HTH LytTR-type" evidence="4">
    <location>
        <begin position="163"/>
        <end position="276"/>
    </location>
</feature>
<evidence type="ECO:0000256" key="1">
    <source>
        <dbReference type="ARBA" id="ARBA00023125"/>
    </source>
</evidence>
<name>A0A8B6X0V2_9BURK</name>
<dbReference type="GO" id="GO:0006355">
    <property type="term" value="P:regulation of DNA-templated transcription"/>
    <property type="evidence" value="ECO:0007669"/>
    <property type="project" value="TreeGrafter"/>
</dbReference>
<keyword evidence="2" id="KW-0597">Phosphoprotein</keyword>
<evidence type="ECO:0000256" key="2">
    <source>
        <dbReference type="PROSITE-ProRule" id="PRU00169"/>
    </source>
</evidence>
<evidence type="ECO:0000313" key="5">
    <source>
        <dbReference type="Proteomes" id="UP000675920"/>
    </source>
</evidence>
<dbReference type="PANTHER" id="PTHR48111">
    <property type="entry name" value="REGULATOR OF RPOS"/>
    <property type="match status" value="1"/>
</dbReference>
<dbReference type="SUPFAM" id="SSF52172">
    <property type="entry name" value="CheY-like"/>
    <property type="match status" value="1"/>
</dbReference>
<organism evidence="5 6">
    <name type="scientific">Derxia gummosa DSM 723</name>
    <dbReference type="NCBI Taxonomy" id="1121388"/>
    <lineage>
        <taxon>Bacteria</taxon>
        <taxon>Pseudomonadati</taxon>
        <taxon>Pseudomonadota</taxon>
        <taxon>Betaproteobacteria</taxon>
        <taxon>Burkholderiales</taxon>
        <taxon>Alcaligenaceae</taxon>
        <taxon>Derxia</taxon>
    </lineage>
</organism>
<reference evidence="6" key="1">
    <citation type="journal article" date="2001" name="FEMS Microbiol. Lett.">
        <title>Novel domains of the prokaryotic two-component signal transduction systems.</title>
        <authorList>
            <person name="Galperin M.Y."/>
            <person name="Nikolskaya A.N."/>
            <person name="Koonin E.V."/>
        </authorList>
    </citation>
    <scope>NUCLEOTIDE SEQUENCE</scope>
</reference>
<proteinExistence type="predicted"/>
<dbReference type="GO" id="GO:0005829">
    <property type="term" value="C:cytosol"/>
    <property type="evidence" value="ECO:0007669"/>
    <property type="project" value="TreeGrafter"/>
</dbReference>
<dbReference type="PROSITE" id="PS50110">
    <property type="entry name" value="RESPONSE_REGULATORY"/>
    <property type="match status" value="1"/>
</dbReference>
<accession>A0A8B6X0V2</accession>
<dbReference type="InterPro" id="IPR011006">
    <property type="entry name" value="CheY-like_superfamily"/>
</dbReference>
<dbReference type="Pfam" id="PF00072">
    <property type="entry name" value="Response_reg"/>
    <property type="match status" value="1"/>
</dbReference>
<reference evidence="6" key="7">
    <citation type="journal article" date="2019" name="Annu. Rev. Microbiol.">
        <title>Structural Basis of Response Regulator Function.</title>
        <authorList>
            <person name="Gao R."/>
            <person name="Bouillet S."/>
            <person name="Stock A.M."/>
        </authorList>
    </citation>
    <scope>NUCLEOTIDE SEQUENCE</scope>
</reference>
<dbReference type="SMART" id="SM00850">
    <property type="entry name" value="LytTR"/>
    <property type="match status" value="1"/>
</dbReference>
<reference evidence="6" key="2">
    <citation type="journal article" date="2002" name="Nucleic Acids Res.">
        <title>A novel type of conserved DNA-binding domain in the transcriptional regulators of the AlgR/AgrA/LytR family.</title>
        <authorList>
            <person name="Nikolskaya A.N."/>
            <person name="Galperin M.Y."/>
        </authorList>
    </citation>
    <scope>NUCLEOTIDE SEQUENCE</scope>
</reference>
<dbReference type="GO" id="GO:0000976">
    <property type="term" value="F:transcription cis-regulatory region binding"/>
    <property type="evidence" value="ECO:0007669"/>
    <property type="project" value="TreeGrafter"/>
</dbReference>